<accession>A0A9D4FPG9</accession>
<reference evidence="1" key="1">
    <citation type="journal article" date="2019" name="bioRxiv">
        <title>The Genome of the Zebra Mussel, Dreissena polymorpha: A Resource for Invasive Species Research.</title>
        <authorList>
            <person name="McCartney M.A."/>
            <person name="Auch B."/>
            <person name="Kono T."/>
            <person name="Mallez S."/>
            <person name="Zhang Y."/>
            <person name="Obille A."/>
            <person name="Becker A."/>
            <person name="Abrahante J.E."/>
            <person name="Garbe J."/>
            <person name="Badalamenti J.P."/>
            <person name="Herman A."/>
            <person name="Mangelson H."/>
            <person name="Liachko I."/>
            <person name="Sullivan S."/>
            <person name="Sone E.D."/>
            <person name="Koren S."/>
            <person name="Silverstein K.A.T."/>
            <person name="Beckman K.B."/>
            <person name="Gohl D.M."/>
        </authorList>
    </citation>
    <scope>NUCLEOTIDE SEQUENCE</scope>
    <source>
        <strain evidence="1">Duluth1</strain>
        <tissue evidence="1">Whole animal</tissue>
    </source>
</reference>
<dbReference type="InterPro" id="IPR011042">
    <property type="entry name" value="6-blade_b-propeller_TolB-like"/>
</dbReference>
<dbReference type="AlphaFoldDB" id="A0A9D4FPG9"/>
<name>A0A9D4FPG9_DREPO</name>
<sequence length="88" mass="9852">MCAVSPIGDRIYVTQCSQHKLLTLAMDGTLISTFTDTQLQLPYGVHVTTAGQVLVCGSPSKTVIQVDRKGRKKLWQLCFHRKMERSTQ</sequence>
<dbReference type="Gene3D" id="2.120.10.30">
    <property type="entry name" value="TolB, C-terminal domain"/>
    <property type="match status" value="1"/>
</dbReference>
<dbReference type="Proteomes" id="UP000828390">
    <property type="component" value="Unassembled WGS sequence"/>
</dbReference>
<dbReference type="SUPFAM" id="SSF101898">
    <property type="entry name" value="NHL repeat"/>
    <property type="match status" value="1"/>
</dbReference>
<organism evidence="1 2">
    <name type="scientific">Dreissena polymorpha</name>
    <name type="common">Zebra mussel</name>
    <name type="synonym">Mytilus polymorpha</name>
    <dbReference type="NCBI Taxonomy" id="45954"/>
    <lineage>
        <taxon>Eukaryota</taxon>
        <taxon>Metazoa</taxon>
        <taxon>Spiralia</taxon>
        <taxon>Lophotrochozoa</taxon>
        <taxon>Mollusca</taxon>
        <taxon>Bivalvia</taxon>
        <taxon>Autobranchia</taxon>
        <taxon>Heteroconchia</taxon>
        <taxon>Euheterodonta</taxon>
        <taxon>Imparidentia</taxon>
        <taxon>Neoheterodontei</taxon>
        <taxon>Myida</taxon>
        <taxon>Dreissenoidea</taxon>
        <taxon>Dreissenidae</taxon>
        <taxon>Dreissena</taxon>
    </lineage>
</organism>
<protein>
    <submittedName>
        <fullName evidence="1">Uncharacterized protein</fullName>
    </submittedName>
</protein>
<gene>
    <name evidence="1" type="ORF">DPMN_156248</name>
</gene>
<evidence type="ECO:0000313" key="1">
    <source>
        <dbReference type="EMBL" id="KAH3802570.1"/>
    </source>
</evidence>
<dbReference type="EMBL" id="JAIWYP010000007">
    <property type="protein sequence ID" value="KAH3802570.1"/>
    <property type="molecule type" value="Genomic_DNA"/>
</dbReference>
<proteinExistence type="predicted"/>
<comment type="caution">
    <text evidence="1">The sequence shown here is derived from an EMBL/GenBank/DDBJ whole genome shotgun (WGS) entry which is preliminary data.</text>
</comment>
<evidence type="ECO:0000313" key="2">
    <source>
        <dbReference type="Proteomes" id="UP000828390"/>
    </source>
</evidence>
<keyword evidence="2" id="KW-1185">Reference proteome</keyword>
<reference evidence="1" key="2">
    <citation type="submission" date="2020-11" db="EMBL/GenBank/DDBJ databases">
        <authorList>
            <person name="McCartney M.A."/>
            <person name="Auch B."/>
            <person name="Kono T."/>
            <person name="Mallez S."/>
            <person name="Becker A."/>
            <person name="Gohl D.M."/>
            <person name="Silverstein K.A.T."/>
            <person name="Koren S."/>
            <person name="Bechman K.B."/>
            <person name="Herman A."/>
            <person name="Abrahante J.E."/>
            <person name="Garbe J."/>
        </authorList>
    </citation>
    <scope>NUCLEOTIDE SEQUENCE</scope>
    <source>
        <strain evidence="1">Duluth1</strain>
        <tissue evidence="1">Whole animal</tissue>
    </source>
</reference>